<accession>A0ACB8UX31</accession>
<protein>
    <submittedName>
        <fullName evidence="1">Uncharacterized protein</fullName>
    </submittedName>
</protein>
<dbReference type="EMBL" id="JALBCA010000040">
    <property type="protein sequence ID" value="KAI2387293.1"/>
    <property type="molecule type" value="Genomic_DNA"/>
</dbReference>
<sequence>MEICSIRNFNSTSIDALELKEKRQYLTLKPLLYRPRAEYGRDRRTEDLSRGLSLCEPNIMPSYRIPSKLQCNGTDSKTDTGVRVDPKGVYLLLWEQGSPGAFHWGLFIARNEKTGVLYHQALRGAHWQFVMENQDVSTDNAVVVVLKIGSVESVNDTWMQYYKDRIRETKVRKEFRCKNWVMAAIHELADSGIIGLQPNEQVIDKIEAEAIKYAKDSLVFKATSVYPSEYCVP</sequence>
<name>A0ACB8UX31_9EURO</name>
<comment type="caution">
    <text evidence="1">The sequence shown here is derived from an EMBL/GenBank/DDBJ whole genome shotgun (WGS) entry which is preliminary data.</text>
</comment>
<evidence type="ECO:0000313" key="1">
    <source>
        <dbReference type="EMBL" id="KAI2387293.1"/>
    </source>
</evidence>
<reference evidence="1" key="1">
    <citation type="journal article" date="2022" name="bioRxiv">
        <title>Population genetic analysis of Ophidiomyces ophidiicola, the causative agent of snake fungal disease, indicates recent introductions to the USA.</title>
        <authorList>
            <person name="Ladner J.T."/>
            <person name="Palmer J.M."/>
            <person name="Ettinger C.L."/>
            <person name="Stajich J.E."/>
            <person name="Farrell T.M."/>
            <person name="Glorioso B.M."/>
            <person name="Lawson B."/>
            <person name="Price S.J."/>
            <person name="Stengle A.G."/>
            <person name="Grear D.A."/>
            <person name="Lorch J.M."/>
        </authorList>
    </citation>
    <scope>NUCLEOTIDE SEQUENCE</scope>
    <source>
        <strain evidence="1">NWHC 24266-5</strain>
    </source>
</reference>
<proteinExistence type="predicted"/>
<gene>
    <name evidence="1" type="ORF">LOY88_003162</name>
</gene>
<organism evidence="1">
    <name type="scientific">Ophidiomyces ophidiicola</name>
    <dbReference type="NCBI Taxonomy" id="1387563"/>
    <lineage>
        <taxon>Eukaryota</taxon>
        <taxon>Fungi</taxon>
        <taxon>Dikarya</taxon>
        <taxon>Ascomycota</taxon>
        <taxon>Pezizomycotina</taxon>
        <taxon>Eurotiomycetes</taxon>
        <taxon>Eurotiomycetidae</taxon>
        <taxon>Onygenales</taxon>
        <taxon>Onygenaceae</taxon>
        <taxon>Ophidiomyces</taxon>
    </lineage>
</organism>